<reference evidence="9 10" key="1">
    <citation type="submission" date="2021-12" db="EMBL/GenBank/DDBJ databases">
        <title>Antimicrobial susceptibility of Lactobacillus delbrueckii subsp. lactis obtained from milk products and other habitats.</title>
        <authorList>
            <person name="Shani N."/>
        </authorList>
    </citation>
    <scope>NUCLEOTIDE SEQUENCE [LARGE SCALE GENOMIC DNA]</scope>
    <source>
        <strain evidence="9 10">CIRM BIA 266</strain>
    </source>
</reference>
<dbReference type="SUPFAM" id="SSF161098">
    <property type="entry name" value="MetI-like"/>
    <property type="match status" value="1"/>
</dbReference>
<comment type="subcellular location">
    <subcellularLocation>
        <location evidence="1 7">Cell membrane</location>
        <topology evidence="1 7">Multi-pass membrane protein</topology>
    </subcellularLocation>
</comment>
<evidence type="ECO:0000256" key="5">
    <source>
        <dbReference type="ARBA" id="ARBA00022989"/>
    </source>
</evidence>
<keyword evidence="5 7" id="KW-1133">Transmembrane helix</keyword>
<dbReference type="EMBL" id="JAJNUD010000007">
    <property type="protein sequence ID" value="MCD5517810.1"/>
    <property type="molecule type" value="Genomic_DNA"/>
</dbReference>
<dbReference type="Pfam" id="PF00528">
    <property type="entry name" value="BPD_transp_1"/>
    <property type="match status" value="1"/>
</dbReference>
<keyword evidence="4 7" id="KW-0812">Transmembrane</keyword>
<evidence type="ECO:0000256" key="2">
    <source>
        <dbReference type="ARBA" id="ARBA00022448"/>
    </source>
</evidence>
<comment type="caution">
    <text evidence="9">The sequence shown here is derived from an EMBL/GenBank/DDBJ whole genome shotgun (WGS) entry which is preliminary data.</text>
</comment>
<accession>A0ABD4SCT5</accession>
<evidence type="ECO:0000256" key="6">
    <source>
        <dbReference type="ARBA" id="ARBA00023136"/>
    </source>
</evidence>
<keyword evidence="3" id="KW-1003">Cell membrane</keyword>
<comment type="similarity">
    <text evidence="7">Belongs to the binding-protein-dependent transport system permease family.</text>
</comment>
<dbReference type="InterPro" id="IPR035906">
    <property type="entry name" value="MetI-like_sf"/>
</dbReference>
<proteinExistence type="inferred from homology"/>
<dbReference type="PANTHER" id="PTHR43744:SF12">
    <property type="entry name" value="ABC TRANSPORTER PERMEASE PROTEIN MG189-RELATED"/>
    <property type="match status" value="1"/>
</dbReference>
<gene>
    <name evidence="9" type="ORF">LOB39_04340</name>
</gene>
<dbReference type="PANTHER" id="PTHR43744">
    <property type="entry name" value="ABC TRANSPORTER PERMEASE PROTEIN MG189-RELATED-RELATED"/>
    <property type="match status" value="1"/>
</dbReference>
<feature type="transmembrane region" description="Helical" evidence="7">
    <location>
        <begin position="186"/>
        <end position="208"/>
    </location>
</feature>
<dbReference type="GO" id="GO:0005886">
    <property type="term" value="C:plasma membrane"/>
    <property type="evidence" value="ECO:0007669"/>
    <property type="project" value="UniProtKB-SubCell"/>
</dbReference>
<keyword evidence="6 7" id="KW-0472">Membrane</keyword>
<dbReference type="AlphaFoldDB" id="A0ABD4SCT5"/>
<keyword evidence="2 7" id="KW-0813">Transport</keyword>
<feature type="transmembrane region" description="Helical" evidence="7">
    <location>
        <begin position="111"/>
        <end position="132"/>
    </location>
</feature>
<feature type="transmembrane region" description="Helical" evidence="7">
    <location>
        <begin position="247"/>
        <end position="265"/>
    </location>
</feature>
<feature type="transmembrane region" description="Helical" evidence="7">
    <location>
        <begin position="7"/>
        <end position="31"/>
    </location>
</feature>
<dbReference type="Proteomes" id="UP001320314">
    <property type="component" value="Unassembled WGS sequence"/>
</dbReference>
<dbReference type="Gene3D" id="1.10.3720.10">
    <property type="entry name" value="MetI-like"/>
    <property type="match status" value="1"/>
</dbReference>
<protein>
    <submittedName>
        <fullName evidence="9">Carbohydrate ABC transporter permease</fullName>
    </submittedName>
</protein>
<organism evidence="9 10">
    <name type="scientific">Lactobacillus delbrueckii subsp. allosunkii</name>
    <dbReference type="NCBI Taxonomy" id="1050107"/>
    <lineage>
        <taxon>Bacteria</taxon>
        <taxon>Bacillati</taxon>
        <taxon>Bacillota</taxon>
        <taxon>Bacilli</taxon>
        <taxon>Lactobacillales</taxon>
        <taxon>Lactobacillaceae</taxon>
        <taxon>Lactobacillus</taxon>
    </lineage>
</organism>
<dbReference type="InterPro" id="IPR000515">
    <property type="entry name" value="MetI-like"/>
</dbReference>
<evidence type="ECO:0000256" key="4">
    <source>
        <dbReference type="ARBA" id="ARBA00022692"/>
    </source>
</evidence>
<evidence type="ECO:0000256" key="7">
    <source>
        <dbReference type="RuleBase" id="RU363032"/>
    </source>
</evidence>
<evidence type="ECO:0000313" key="9">
    <source>
        <dbReference type="EMBL" id="MCD5517810.1"/>
    </source>
</evidence>
<dbReference type="CDD" id="cd06261">
    <property type="entry name" value="TM_PBP2"/>
    <property type="match status" value="1"/>
</dbReference>
<name>A0ABD4SCT5_9LACO</name>
<evidence type="ECO:0000256" key="3">
    <source>
        <dbReference type="ARBA" id="ARBA00022475"/>
    </source>
</evidence>
<dbReference type="RefSeq" id="WP_231523422.1">
    <property type="nucleotide sequence ID" value="NZ_JAJNUD010000007.1"/>
</dbReference>
<evidence type="ECO:0000256" key="1">
    <source>
        <dbReference type="ARBA" id="ARBA00004651"/>
    </source>
</evidence>
<sequence>MSRKKFHIIWTTVLITLIALFFLFPLVWMIASSMKSEAEIYKNITSWKAFLPSANVHEWFGAYVQLFKRFPIIHFILNSITYALCLTAGSLIINGLAGYGFAKFKFTGNKILFSILIAMMVIPGATLIIQQFQIVKNLGLLNTILAVVLPGVSSPFYIYMFKNAFEAIPESVSEAASMEGAGSFRIFWSILLPMAKPTIATVGTLAFIGSWNDYVWPLIVLNDSSQFPLQVAITNINVTQPVYQNQVMAILTISTIPLVLIYIFAQKYLVRGLGSAGNGDK</sequence>
<evidence type="ECO:0000259" key="8">
    <source>
        <dbReference type="PROSITE" id="PS50928"/>
    </source>
</evidence>
<feature type="transmembrane region" description="Helical" evidence="7">
    <location>
        <begin position="138"/>
        <end position="159"/>
    </location>
</feature>
<feature type="domain" description="ABC transmembrane type-1" evidence="8">
    <location>
        <begin position="76"/>
        <end position="265"/>
    </location>
</feature>
<feature type="transmembrane region" description="Helical" evidence="7">
    <location>
        <begin position="72"/>
        <end position="99"/>
    </location>
</feature>
<dbReference type="PROSITE" id="PS50928">
    <property type="entry name" value="ABC_TM1"/>
    <property type="match status" value="1"/>
</dbReference>
<evidence type="ECO:0000313" key="10">
    <source>
        <dbReference type="Proteomes" id="UP001320314"/>
    </source>
</evidence>